<keyword evidence="2" id="KW-1185">Reference proteome</keyword>
<dbReference type="HOGENOM" id="CLU_2315737_0_0_7"/>
<dbReference type="AlphaFoldDB" id="Q6ALI7"/>
<reference evidence="2" key="1">
    <citation type="journal article" date="2004" name="Environ. Microbiol.">
        <title>The genome of Desulfotalea psychrophila, a sulfate-reducing bacterium from permanently cold Arctic sediments.</title>
        <authorList>
            <person name="Rabus R."/>
            <person name="Ruepp A."/>
            <person name="Frickey T."/>
            <person name="Rattei T."/>
            <person name="Fartmann B."/>
            <person name="Stark M."/>
            <person name="Bauer M."/>
            <person name="Zibat A."/>
            <person name="Lombardot T."/>
            <person name="Becker I."/>
            <person name="Amann J."/>
            <person name="Gellner K."/>
            <person name="Teeling H."/>
            <person name="Leuschner W.D."/>
            <person name="Gloeckner F.-O."/>
            <person name="Lupas A.N."/>
            <person name="Amann R."/>
            <person name="Klenk H.-P."/>
        </authorList>
    </citation>
    <scope>NUCLEOTIDE SEQUENCE [LARGE SCALE GENOMIC DNA]</scope>
    <source>
        <strain evidence="2">DSM 12343 / LSv54</strain>
    </source>
</reference>
<dbReference type="EMBL" id="CR522870">
    <property type="protein sequence ID" value="CAG36788.1"/>
    <property type="molecule type" value="Genomic_DNA"/>
</dbReference>
<name>Q6ALI7_DESPS</name>
<dbReference type="RefSeq" id="WP_011189300.1">
    <property type="nucleotide sequence ID" value="NC_006138.1"/>
</dbReference>
<evidence type="ECO:0000313" key="1">
    <source>
        <dbReference type="EMBL" id="CAG36788.1"/>
    </source>
</evidence>
<evidence type="ECO:0000313" key="2">
    <source>
        <dbReference type="Proteomes" id="UP000000602"/>
    </source>
</evidence>
<accession>Q6ALI7</accession>
<dbReference type="KEGG" id="dps:DP2059"/>
<organism evidence="1 2">
    <name type="scientific">Desulfotalea psychrophila (strain LSv54 / DSM 12343)</name>
    <dbReference type="NCBI Taxonomy" id="177439"/>
    <lineage>
        <taxon>Bacteria</taxon>
        <taxon>Pseudomonadati</taxon>
        <taxon>Thermodesulfobacteriota</taxon>
        <taxon>Desulfobulbia</taxon>
        <taxon>Desulfobulbales</taxon>
        <taxon>Desulfocapsaceae</taxon>
        <taxon>Desulfotalea</taxon>
    </lineage>
</organism>
<gene>
    <name evidence="1" type="ordered locus">DP2059</name>
</gene>
<protein>
    <submittedName>
        <fullName evidence="1">Uncharacterized protein</fullName>
    </submittedName>
</protein>
<dbReference type="Proteomes" id="UP000000602">
    <property type="component" value="Chromosome"/>
</dbReference>
<sequence>MTEGLDCSSKPHESLRRLAQIAQTLFLPTSPLLSLVEWALPQHERGLVKGGGAVSRQLSAVSYQLGLASRGFSIVKVCGSGVNVCLGVAGEIVAGCGVG</sequence>
<proteinExistence type="predicted"/>